<keyword evidence="4" id="KW-0808">Transferase</keyword>
<keyword evidence="3" id="KW-0328">Glycosyltransferase</keyword>
<evidence type="ECO:0000256" key="6">
    <source>
        <dbReference type="ARBA" id="ARBA00022968"/>
    </source>
</evidence>
<comment type="similarity">
    <text evidence="2">Belongs to the glycosyltransferase 31 family.</text>
</comment>
<accession>A0ABM1KU02</accession>
<name>A0ABM1KU02_GEKJA</name>
<keyword evidence="5" id="KW-0812">Transmembrane</keyword>
<reference evidence="12" key="1">
    <citation type="submission" date="2025-08" db="UniProtKB">
        <authorList>
            <consortium name="RefSeq"/>
        </authorList>
    </citation>
    <scope>IDENTIFICATION</scope>
</reference>
<dbReference type="PANTHER" id="PTHR11214">
    <property type="entry name" value="BETA-1,3-N-ACETYLGLUCOSAMINYLTRANSFERASE"/>
    <property type="match status" value="1"/>
</dbReference>
<evidence type="ECO:0000256" key="9">
    <source>
        <dbReference type="ARBA" id="ARBA00023136"/>
    </source>
</evidence>
<dbReference type="PANTHER" id="PTHR11214:SF87">
    <property type="entry name" value="UDP-GLCNAC:BETAGAL BETA-1,3-N-ACETYLGLUCOSAMINYLTRANSFERASE 8"/>
    <property type="match status" value="1"/>
</dbReference>
<gene>
    <name evidence="12" type="primary">B3GNT8</name>
</gene>
<protein>
    <submittedName>
        <fullName evidence="12">UDP-GlcNAc:betaGal beta-1,3-N-acetylglucosaminyltransferase 8</fullName>
    </submittedName>
</protein>
<feature type="compositionally biased region" description="Low complexity" evidence="10">
    <location>
        <begin position="81"/>
        <end position="103"/>
    </location>
</feature>
<evidence type="ECO:0000256" key="10">
    <source>
        <dbReference type="SAM" id="MobiDB-lite"/>
    </source>
</evidence>
<keyword evidence="6" id="KW-0735">Signal-anchor</keyword>
<comment type="subcellular location">
    <subcellularLocation>
        <location evidence="1">Golgi apparatus membrane</location>
        <topology evidence="1">Single-pass type II membrane protein</topology>
    </subcellularLocation>
</comment>
<proteinExistence type="inferred from homology"/>
<dbReference type="GeneID" id="107119236"/>
<evidence type="ECO:0000256" key="2">
    <source>
        <dbReference type="ARBA" id="ARBA00008661"/>
    </source>
</evidence>
<dbReference type="Pfam" id="PF01762">
    <property type="entry name" value="Galactosyl_T"/>
    <property type="match status" value="1"/>
</dbReference>
<evidence type="ECO:0000256" key="1">
    <source>
        <dbReference type="ARBA" id="ARBA00004323"/>
    </source>
</evidence>
<evidence type="ECO:0000256" key="8">
    <source>
        <dbReference type="ARBA" id="ARBA00023034"/>
    </source>
</evidence>
<dbReference type="RefSeq" id="XP_015277189.1">
    <property type="nucleotide sequence ID" value="XM_015421703.1"/>
</dbReference>
<evidence type="ECO:0000313" key="12">
    <source>
        <dbReference type="RefSeq" id="XP_015277189.1"/>
    </source>
</evidence>
<keyword evidence="11" id="KW-1185">Reference proteome</keyword>
<sequence length="588" mass="66739">MTPTETPEPFCLFHKKPHPLNKCREFRTKPLEERKALIKEYQLCFRCCESKEHRSKDCTAAIKCHVCDSPKHPSALHPDSDTPQQPTPDSSATTTSAEASSAPTQQVGTHCTQVCGTTKTQRSCHQICLAKVFPTGHPEKTAKMYVILDGQSNQSLASPAFFELFNIQGEELQYTLKTKKMKASRCLTVATALLTLVALKAYIEWSAEQDGRFPTPREADWPTSAFTPAQTTAEDAMATAPLRFNASLQQLRQSIPKSKAYWNGKQHQIFQALDAGWSNASVHACDASRDAERVSRIKDFGTYSELYRNFILYDECRNFPLLINQPGKCAHSKNRTFLLLAIKSLPGNFAARQAVRDTWGREGEHGGLPVRTVFLLGRAGGRYEPNLQRMVEYESQTFGDILTWDFEDTFFNLTLKDFLFLNWTLEHCQDTRFILKGDDDVFINTPKVVDYLSSLDDRKPIYMGQVMANASPFRVRKSKYYVPESYYIGPYPSYAGGGGYVFSGVLIQWLYVISQYIPFYPIDDVYTGLCFQALGIHPEAHPGFQTFDIAEKDRDNPCVHRELLLVHQRSPHQTLQLWKQIRDPNLTC</sequence>
<feature type="region of interest" description="Disordered" evidence="10">
    <location>
        <begin position="75"/>
        <end position="103"/>
    </location>
</feature>
<evidence type="ECO:0000313" key="11">
    <source>
        <dbReference type="Proteomes" id="UP000694871"/>
    </source>
</evidence>
<dbReference type="Proteomes" id="UP000694871">
    <property type="component" value="Unplaced"/>
</dbReference>
<organism evidence="11 12">
    <name type="scientific">Gekko japonicus</name>
    <name type="common">Schlegel's Japanese gecko</name>
    <dbReference type="NCBI Taxonomy" id="146911"/>
    <lineage>
        <taxon>Eukaryota</taxon>
        <taxon>Metazoa</taxon>
        <taxon>Chordata</taxon>
        <taxon>Craniata</taxon>
        <taxon>Vertebrata</taxon>
        <taxon>Euteleostomi</taxon>
        <taxon>Lepidosauria</taxon>
        <taxon>Squamata</taxon>
        <taxon>Bifurcata</taxon>
        <taxon>Gekkota</taxon>
        <taxon>Gekkonidae</taxon>
        <taxon>Gekkoninae</taxon>
        <taxon>Gekko</taxon>
    </lineage>
</organism>
<keyword evidence="7" id="KW-1133">Transmembrane helix</keyword>
<dbReference type="Gene3D" id="3.90.550.50">
    <property type="match status" value="1"/>
</dbReference>
<dbReference type="InterPro" id="IPR002659">
    <property type="entry name" value="Glyco_trans_31"/>
</dbReference>
<evidence type="ECO:0000256" key="4">
    <source>
        <dbReference type="ARBA" id="ARBA00022679"/>
    </source>
</evidence>
<evidence type="ECO:0000256" key="3">
    <source>
        <dbReference type="ARBA" id="ARBA00022676"/>
    </source>
</evidence>
<evidence type="ECO:0000256" key="7">
    <source>
        <dbReference type="ARBA" id="ARBA00022989"/>
    </source>
</evidence>
<keyword evidence="9" id="KW-0472">Membrane</keyword>
<evidence type="ECO:0000256" key="5">
    <source>
        <dbReference type="ARBA" id="ARBA00022692"/>
    </source>
</evidence>
<keyword evidence="8" id="KW-0333">Golgi apparatus</keyword>